<dbReference type="Pfam" id="PF17389">
    <property type="entry name" value="Bac_rhamnosid6H"/>
    <property type="match status" value="1"/>
</dbReference>
<dbReference type="Pfam" id="PF08531">
    <property type="entry name" value="Bac_rhamnosid_N"/>
    <property type="match status" value="1"/>
</dbReference>
<keyword evidence="3" id="KW-0378">Hydrolase</keyword>
<evidence type="ECO:0000313" key="9">
    <source>
        <dbReference type="Proteomes" id="UP000038010"/>
    </source>
</evidence>
<dbReference type="SUPFAM" id="SSF48208">
    <property type="entry name" value="Six-hairpin glycosidases"/>
    <property type="match status" value="1"/>
</dbReference>
<dbReference type="InterPro" id="IPR013737">
    <property type="entry name" value="Bac_rhamnosid_N"/>
</dbReference>
<dbReference type="InterPro" id="IPR016007">
    <property type="entry name" value="Alpha_rhamnosid"/>
</dbReference>
<dbReference type="AlphaFoldDB" id="A0A0N1HUU5"/>
<dbReference type="GO" id="GO:0005975">
    <property type="term" value="P:carbohydrate metabolic process"/>
    <property type="evidence" value="ECO:0007669"/>
    <property type="project" value="InterPro"/>
</dbReference>
<dbReference type="Gene3D" id="2.60.120.260">
    <property type="entry name" value="Galactose-binding domain-like"/>
    <property type="match status" value="2"/>
</dbReference>
<dbReference type="GeneID" id="28739394"/>
<sequence length="922" mass="103151">MTVVKPAGPSFEHHHSGIGIQCARPRISWQYEPVKQHESVYDWSQTAYELEIVSTDETQASSYLHRVDGEESILVPWPAQCSALRSRECRRVRIRGYGRYKTSRAPDAACQEDRSEWSDWAVVEAGLLDASDWGEAVMITLSEPFQLNSDGSARPLTFRKCFESLEGTGSVTRARLYATSHGVYRATLNGSTVGDQGMSPGWQSFKKRLHYQVYDVTSLLLLGGPNTLTFDVGPGWYASALTWELTRFCYGKSLGLLARLEIDVEGLDETIVVCSDPSWRATTSSVLSSEIYGGETFDQARVSQIRKGSEEVLWRDTKRSDELVAPLTSPEAPPVRVTAHIPAVSITKARRSKHIIDFGQNIAGRVLVKHLLRPAGHQVTFRHAEVLTDGELETRPLREAHATDTIICDGTLLHNWHPLFTFHGFRYVEVDGWTPEDPETPLTTESIVAEVMHCDMERTGTFYCSNDEINRLHENAVGGMRSNFLSIPSECSSRDERLGWTGDINIFAPVATFLYDTVGMLRNWLEDLCADQMMDEHEHWQKGVVPLFVPCLPRHTPSLMPNGVWGDAAVMVPWQLFMQSGDVALLGRQYDSMKQYLEHGVRRGSDGLWHPEQWQFGDWLDPNAPVNDSGRGRTDGTFVADCYLVQSTKIVAMVAERLGNTAEARNFQSMSQDLLSAFQNKYITPCGLIVPDSPTALALAIAFDLTPSPQAAVSRLSRSLRTNDFRITTGFVGTAHLLHSLSKSNMTNLAYQMLLSKSVPSLLYPVRMGATTIWERWDAIKPDGTVNQGSMTSFNHHALGSCVSWLHEYAGGIKALSPGWKTFAVKPEINRALTWVEVGFESPYGRIESRWELDGDSFVMMVLVPPNTHALVSLPNGVEEQLDEQGGREKWFGSGRYRFEAVYTRADEEIEAILPPWGRAEY</sequence>
<dbReference type="PANTHER" id="PTHR33307">
    <property type="entry name" value="ALPHA-RHAMNOSIDASE (EUROFUNG)"/>
    <property type="match status" value="1"/>
</dbReference>
<comment type="caution">
    <text evidence="8">The sequence shown here is derived from an EMBL/GenBank/DDBJ whole genome shotgun (WGS) entry which is preliminary data.</text>
</comment>
<protein>
    <recommendedName>
        <fullName evidence="2">alpha-L-rhamnosidase</fullName>
        <ecNumber evidence="2">3.2.1.40</ecNumber>
    </recommendedName>
</protein>
<proteinExistence type="predicted"/>
<evidence type="ECO:0000259" key="5">
    <source>
        <dbReference type="Pfam" id="PF08531"/>
    </source>
</evidence>
<evidence type="ECO:0000256" key="1">
    <source>
        <dbReference type="ARBA" id="ARBA00001445"/>
    </source>
</evidence>
<evidence type="ECO:0000256" key="3">
    <source>
        <dbReference type="ARBA" id="ARBA00022801"/>
    </source>
</evidence>
<dbReference type="RefSeq" id="XP_018003248.1">
    <property type="nucleotide sequence ID" value="XM_018147514.1"/>
</dbReference>
<feature type="domain" description="Bacterial alpha-L-rhamnosidase N-terminal" evidence="5">
    <location>
        <begin position="170"/>
        <end position="338"/>
    </location>
</feature>
<feature type="domain" description="Alpha-L-rhamnosidase C-terminal" evidence="7">
    <location>
        <begin position="812"/>
        <end position="887"/>
    </location>
</feature>
<gene>
    <name evidence="8" type="ORF">AB675_7167</name>
</gene>
<dbReference type="GO" id="GO:0030596">
    <property type="term" value="F:alpha-L-rhamnosidase activity"/>
    <property type="evidence" value="ECO:0007669"/>
    <property type="project" value="UniProtKB-EC"/>
</dbReference>
<dbReference type="PIRSF" id="PIRSF010631">
    <property type="entry name" value="A-rhamnsds"/>
    <property type="match status" value="1"/>
</dbReference>
<name>A0A0N1HUU5_9EURO</name>
<evidence type="ECO:0000256" key="2">
    <source>
        <dbReference type="ARBA" id="ARBA00012652"/>
    </source>
</evidence>
<dbReference type="Proteomes" id="UP000038010">
    <property type="component" value="Unassembled WGS sequence"/>
</dbReference>
<dbReference type="Gene3D" id="2.60.420.10">
    <property type="entry name" value="Maltose phosphorylase, domain 3"/>
    <property type="match status" value="1"/>
</dbReference>
<keyword evidence="9" id="KW-1185">Reference proteome</keyword>
<organism evidence="8 9">
    <name type="scientific">Cyphellophora attinorum</name>
    <dbReference type="NCBI Taxonomy" id="1664694"/>
    <lineage>
        <taxon>Eukaryota</taxon>
        <taxon>Fungi</taxon>
        <taxon>Dikarya</taxon>
        <taxon>Ascomycota</taxon>
        <taxon>Pezizomycotina</taxon>
        <taxon>Eurotiomycetes</taxon>
        <taxon>Chaetothyriomycetidae</taxon>
        <taxon>Chaetothyriales</taxon>
        <taxon>Cyphellophoraceae</taxon>
        <taxon>Cyphellophora</taxon>
    </lineage>
</organism>
<dbReference type="OrthoDB" id="10036721at2759"/>
<evidence type="ECO:0000313" key="8">
    <source>
        <dbReference type="EMBL" id="KPI43285.1"/>
    </source>
</evidence>
<dbReference type="EMBL" id="LFJN01000005">
    <property type="protein sequence ID" value="KPI43285.1"/>
    <property type="molecule type" value="Genomic_DNA"/>
</dbReference>
<feature type="domain" description="Alpha-L-rhamnosidase concanavalin-like" evidence="4">
    <location>
        <begin position="348"/>
        <end position="453"/>
    </location>
</feature>
<dbReference type="InterPro" id="IPR035398">
    <property type="entry name" value="Bac_rhamnosid_C"/>
</dbReference>
<dbReference type="VEuPathDB" id="FungiDB:AB675_7167"/>
<dbReference type="InterPro" id="IPR012341">
    <property type="entry name" value="6hp_glycosidase-like_sf"/>
</dbReference>
<evidence type="ECO:0000259" key="7">
    <source>
        <dbReference type="Pfam" id="PF17390"/>
    </source>
</evidence>
<dbReference type="STRING" id="1664694.A0A0N1HUU5"/>
<dbReference type="Gene3D" id="1.50.10.10">
    <property type="match status" value="1"/>
</dbReference>
<dbReference type="Pfam" id="PF25788">
    <property type="entry name" value="Ig_Rha78A_N"/>
    <property type="match status" value="1"/>
</dbReference>
<comment type="catalytic activity">
    <reaction evidence="1">
        <text>Hydrolysis of terminal non-reducing alpha-L-rhamnose residues in alpha-L-rhamnosides.</text>
        <dbReference type="EC" id="3.2.1.40"/>
    </reaction>
</comment>
<dbReference type="Pfam" id="PF17390">
    <property type="entry name" value="Bac_rhamnosid_C"/>
    <property type="match status" value="1"/>
</dbReference>
<dbReference type="Pfam" id="PF05592">
    <property type="entry name" value="Bac_rhamnosid"/>
    <property type="match status" value="1"/>
</dbReference>
<reference evidence="8 9" key="1">
    <citation type="submission" date="2015-06" db="EMBL/GenBank/DDBJ databases">
        <title>Draft genome of the ant-associated black yeast Phialophora attae CBS 131958.</title>
        <authorList>
            <person name="Moreno L.F."/>
            <person name="Stielow B.J."/>
            <person name="de Hoog S."/>
            <person name="Vicente V.A."/>
            <person name="Weiss V.A."/>
            <person name="de Vries M."/>
            <person name="Cruz L.M."/>
            <person name="Souza E.M."/>
        </authorList>
    </citation>
    <scope>NUCLEOTIDE SEQUENCE [LARGE SCALE GENOMIC DNA]</scope>
    <source>
        <strain evidence="8 9">CBS 131958</strain>
    </source>
</reference>
<dbReference type="InterPro" id="IPR008928">
    <property type="entry name" value="6-hairpin_glycosidase_sf"/>
</dbReference>
<evidence type="ECO:0000259" key="6">
    <source>
        <dbReference type="Pfam" id="PF17389"/>
    </source>
</evidence>
<dbReference type="InterPro" id="IPR035396">
    <property type="entry name" value="Bac_rhamnosid6H"/>
</dbReference>
<feature type="domain" description="Alpha-L-rhamnosidase six-hairpin glycosidase" evidence="6">
    <location>
        <begin position="457"/>
        <end position="809"/>
    </location>
</feature>
<dbReference type="InterPro" id="IPR013783">
    <property type="entry name" value="Ig-like_fold"/>
</dbReference>
<dbReference type="InterPro" id="IPR008902">
    <property type="entry name" value="Rhamnosid_concanavalin"/>
</dbReference>
<evidence type="ECO:0000259" key="4">
    <source>
        <dbReference type="Pfam" id="PF05592"/>
    </source>
</evidence>
<accession>A0A0N1HUU5</accession>
<dbReference type="EC" id="3.2.1.40" evidence="2"/>
<dbReference type="PANTHER" id="PTHR33307:SF6">
    <property type="entry name" value="ALPHA-RHAMNOSIDASE (EUROFUNG)-RELATED"/>
    <property type="match status" value="1"/>
</dbReference>
<dbReference type="Gene3D" id="2.60.40.10">
    <property type="entry name" value="Immunoglobulins"/>
    <property type="match status" value="1"/>
</dbReference>